<name>A0A5C3ER89_9BASI</name>
<comment type="similarity">
    <text evidence="2">Belongs to the SNF5 family.</text>
</comment>
<keyword evidence="5" id="KW-0539">Nucleus</keyword>
<evidence type="ECO:0000256" key="4">
    <source>
        <dbReference type="ARBA" id="ARBA00023163"/>
    </source>
</evidence>
<feature type="compositionally biased region" description="Polar residues" evidence="6">
    <location>
        <begin position="577"/>
        <end position="592"/>
    </location>
</feature>
<evidence type="ECO:0000256" key="6">
    <source>
        <dbReference type="SAM" id="MobiDB-lite"/>
    </source>
</evidence>
<proteinExistence type="inferred from homology"/>
<keyword evidence="4" id="KW-0804">Transcription</keyword>
<feature type="compositionally biased region" description="Basic and acidic residues" evidence="6">
    <location>
        <begin position="251"/>
        <end position="269"/>
    </location>
</feature>
<reference evidence="7 8" key="1">
    <citation type="submission" date="2018-03" db="EMBL/GenBank/DDBJ databases">
        <authorList>
            <person name="Guldener U."/>
        </authorList>
    </citation>
    <scope>NUCLEOTIDE SEQUENCE [LARGE SCALE GENOMIC DNA]</scope>
    <source>
        <strain evidence="7 8">NBRC100155</strain>
    </source>
</reference>
<feature type="region of interest" description="Disordered" evidence="6">
    <location>
        <begin position="567"/>
        <end position="664"/>
    </location>
</feature>
<feature type="region of interest" description="Disordered" evidence="6">
    <location>
        <begin position="781"/>
        <end position="804"/>
    </location>
</feature>
<organism evidence="7 8">
    <name type="scientific">Ustilago trichophora</name>
    <dbReference type="NCBI Taxonomy" id="86804"/>
    <lineage>
        <taxon>Eukaryota</taxon>
        <taxon>Fungi</taxon>
        <taxon>Dikarya</taxon>
        <taxon>Basidiomycota</taxon>
        <taxon>Ustilaginomycotina</taxon>
        <taxon>Ustilaginomycetes</taxon>
        <taxon>Ustilaginales</taxon>
        <taxon>Ustilaginaceae</taxon>
        <taxon>Ustilago</taxon>
    </lineage>
</organism>
<dbReference type="AlphaFoldDB" id="A0A5C3ER89"/>
<protein>
    <submittedName>
        <fullName evidence="7">Related to SFH1 - component of the RSC chromatin remodeling complex</fullName>
    </submittedName>
</protein>
<evidence type="ECO:0000256" key="3">
    <source>
        <dbReference type="ARBA" id="ARBA00023015"/>
    </source>
</evidence>
<feature type="region of interest" description="Disordered" evidence="6">
    <location>
        <begin position="241"/>
        <end position="284"/>
    </location>
</feature>
<feature type="region of interest" description="Disordered" evidence="6">
    <location>
        <begin position="205"/>
        <end position="228"/>
    </location>
</feature>
<dbReference type="Pfam" id="PF04855">
    <property type="entry name" value="SNF5"/>
    <property type="match status" value="1"/>
</dbReference>
<evidence type="ECO:0000256" key="1">
    <source>
        <dbReference type="ARBA" id="ARBA00004123"/>
    </source>
</evidence>
<keyword evidence="3" id="KW-0805">Transcription regulation</keyword>
<sequence>MDRPRRSTRQSTSGHQSPAPTSAPSTSATATSSPHAQSNTVPPAAMANGVSGSSRYEAPSYGSPAGFQQPSASRPQFHQTPSGSGSSLIQAGSAFLSQQQHMPSPHPSFPATSAMPHETHGVSQLALQSLPPAYFMGRGPAPLAPGTPSAPPRPFGTAASAPTIPQAMYSTFPARIKAGTTNLLQPMPQSEYYDPSGKPLDPFNTPTHDNTYSTGSTPYRASRTTGRSRRAAAGFIRYAEAGSSDDEFEEDTSRAGTEDEASRGVKRGLDDDDEDSSRAYLGLPPPASKMVAKRVYHRTNHVYHNDDDLARQAGRNEILVPIKIDLEAEQYRIKDSFTWNMNERLISPHHFAKLLLEDLDIPVEPYATQIMNMINQQIDDATGVADIELEPAAGGVWASARIGDKEAEFSLPVSERAQYDPEEEATKEGRPWDWGLERTDELQRQWRKQMAKRLDAGEGLGDFEDDLRVIVDYEVQILRQMLRDRLEWDLCSPLTPESFARKLCDDLGLSGEAQTLIANSVREQLINHKRAALELGLAGSGRVLKEKEKEIETAWAELHAEKLDKQRKRLERGDTASEAQSQLQSADATELNTPREVSVQPGAATEEEEDQDVKCSPAQDGVTKQDEEGKVECGRASVDPTGDMAESNTGTPAAGAQDEDEEDVETLHLTATATAAPTREGTSTPAIQPYSSTSVIPATRSSARLSNMISETAASVSIVNTVTPSLTASQRLHNATYTVREILSRGPRPLEGIWRDWHDSREFGPLLESLNNQDIEKLEEANIRAPRRNRRDANRSSLTARRRR</sequence>
<feature type="region of interest" description="Disordered" evidence="6">
    <location>
        <begin position="1"/>
        <end position="123"/>
    </location>
</feature>
<dbReference type="Proteomes" id="UP000324022">
    <property type="component" value="Unassembled WGS sequence"/>
</dbReference>
<gene>
    <name evidence="7" type="ORF">UTRI_06695_B</name>
</gene>
<feature type="compositionally biased region" description="Low complexity" evidence="6">
    <location>
        <begin position="17"/>
        <end position="34"/>
    </location>
</feature>
<keyword evidence="8" id="KW-1185">Reference proteome</keyword>
<evidence type="ECO:0000313" key="7">
    <source>
        <dbReference type="EMBL" id="SPO31971.1"/>
    </source>
</evidence>
<dbReference type="PANTHER" id="PTHR10019">
    <property type="entry name" value="SNF5"/>
    <property type="match status" value="1"/>
</dbReference>
<dbReference type="OrthoDB" id="9834376at2759"/>
<feature type="compositionally biased region" description="Polar residues" evidence="6">
    <location>
        <begin position="680"/>
        <end position="691"/>
    </location>
</feature>
<evidence type="ECO:0000256" key="2">
    <source>
        <dbReference type="ARBA" id="ARBA00010239"/>
    </source>
</evidence>
<feature type="region of interest" description="Disordered" evidence="6">
    <location>
        <begin position="672"/>
        <end position="691"/>
    </location>
</feature>
<feature type="compositionally biased region" description="Basic and acidic residues" evidence="6">
    <location>
        <begin position="623"/>
        <end position="633"/>
    </location>
</feature>
<feature type="compositionally biased region" description="Polar residues" evidence="6">
    <location>
        <begin position="205"/>
        <end position="219"/>
    </location>
</feature>
<evidence type="ECO:0000313" key="8">
    <source>
        <dbReference type="Proteomes" id="UP000324022"/>
    </source>
</evidence>
<dbReference type="GO" id="GO:0000228">
    <property type="term" value="C:nuclear chromosome"/>
    <property type="evidence" value="ECO:0007669"/>
    <property type="project" value="InterPro"/>
</dbReference>
<dbReference type="InterPro" id="IPR006939">
    <property type="entry name" value="SNF5"/>
</dbReference>
<accession>A0A5C3ER89</accession>
<feature type="compositionally biased region" description="Polar residues" evidence="6">
    <location>
        <begin position="66"/>
        <end position="102"/>
    </location>
</feature>
<dbReference type="GO" id="GO:0006338">
    <property type="term" value="P:chromatin remodeling"/>
    <property type="evidence" value="ECO:0007669"/>
    <property type="project" value="InterPro"/>
</dbReference>
<dbReference type="EMBL" id="OOIN01000042">
    <property type="protein sequence ID" value="SPO31971.1"/>
    <property type="molecule type" value="Genomic_DNA"/>
</dbReference>
<comment type="subcellular location">
    <subcellularLocation>
        <location evidence="1">Nucleus</location>
    </subcellularLocation>
</comment>
<evidence type="ECO:0000256" key="5">
    <source>
        <dbReference type="ARBA" id="ARBA00023242"/>
    </source>
</evidence>